<sequence length="91" mass="10469">MPSSNDYDVRPFPHRMNWLWLGMQSDQKRHYKSLEQPEVCGADPRPDQADTVAFWRGLWSESVNHSEDPWMEVVASQDASVTPVEPVTITP</sequence>
<organism evidence="1 2">
    <name type="scientific">Parnassius apollo</name>
    <name type="common">Apollo butterfly</name>
    <name type="synonym">Papilio apollo</name>
    <dbReference type="NCBI Taxonomy" id="110799"/>
    <lineage>
        <taxon>Eukaryota</taxon>
        <taxon>Metazoa</taxon>
        <taxon>Ecdysozoa</taxon>
        <taxon>Arthropoda</taxon>
        <taxon>Hexapoda</taxon>
        <taxon>Insecta</taxon>
        <taxon>Pterygota</taxon>
        <taxon>Neoptera</taxon>
        <taxon>Endopterygota</taxon>
        <taxon>Lepidoptera</taxon>
        <taxon>Glossata</taxon>
        <taxon>Ditrysia</taxon>
        <taxon>Papilionoidea</taxon>
        <taxon>Papilionidae</taxon>
        <taxon>Parnassiinae</taxon>
        <taxon>Parnassini</taxon>
        <taxon>Parnassius</taxon>
        <taxon>Parnassius</taxon>
    </lineage>
</organism>
<comment type="caution">
    <text evidence="1">The sequence shown here is derived from an EMBL/GenBank/DDBJ whole genome shotgun (WGS) entry which is preliminary data.</text>
</comment>
<reference evidence="1" key="1">
    <citation type="submission" date="2021-04" db="EMBL/GenBank/DDBJ databases">
        <authorList>
            <person name="Tunstrom K."/>
        </authorList>
    </citation>
    <scope>NUCLEOTIDE SEQUENCE</scope>
</reference>
<dbReference type="EMBL" id="CAJQZP010001449">
    <property type="protein sequence ID" value="CAG5047427.1"/>
    <property type="molecule type" value="Genomic_DNA"/>
</dbReference>
<name>A0A8S3Y334_PARAO</name>
<dbReference type="Proteomes" id="UP000691718">
    <property type="component" value="Unassembled WGS sequence"/>
</dbReference>
<proteinExistence type="predicted"/>
<protein>
    <submittedName>
        <fullName evidence="1">(apollo) hypothetical protein</fullName>
    </submittedName>
</protein>
<accession>A0A8S3Y334</accession>
<gene>
    <name evidence="1" type="ORF">PAPOLLO_LOCUS23921</name>
</gene>
<evidence type="ECO:0000313" key="1">
    <source>
        <dbReference type="EMBL" id="CAG5047427.1"/>
    </source>
</evidence>
<evidence type="ECO:0000313" key="2">
    <source>
        <dbReference type="Proteomes" id="UP000691718"/>
    </source>
</evidence>
<dbReference type="AlphaFoldDB" id="A0A8S3Y334"/>
<dbReference type="OrthoDB" id="2194416at2759"/>
<keyword evidence="2" id="KW-1185">Reference proteome</keyword>